<reference evidence="3 4" key="1">
    <citation type="submission" date="2017-07" db="EMBL/GenBank/DDBJ databases">
        <title>Niveispirillum cyanobacteriorum sp. nov., isolated from cyanobacterial aggregates in a eutrophic lake.</title>
        <authorList>
            <person name="Cai H."/>
        </authorList>
    </citation>
    <scope>NUCLEOTIDE SEQUENCE [LARGE SCALE GENOMIC DNA]</scope>
    <source>
        <strain evidence="4">TH1-14</strain>
    </source>
</reference>
<dbReference type="InterPro" id="IPR036691">
    <property type="entry name" value="Endo/exonu/phosph_ase_sf"/>
</dbReference>
<feature type="domain" description="Endonuclease/exonuclease/phosphatase" evidence="2">
    <location>
        <begin position="26"/>
        <end position="280"/>
    </location>
</feature>
<comment type="caution">
    <text evidence="3">The sequence shown here is derived from an EMBL/GenBank/DDBJ whole genome shotgun (WGS) entry which is preliminary data.</text>
</comment>
<sequence length="288" mass="31469">MRRCLPFLLAALLGAVPAAAKETKIATWNMGWLTLRADEINGPTVDPKRAVYQRTDADFDRLKAYAKQLDADIVALQEVDTLTAATKVFDPAEYDIVLADETDFQRAGWAVRKTVRYTRMPDLAALDLLDGKPRSLRKGVDVVFHLPGGDVRGLSVHLKSGCFSPKSQNDACPVIGEQMPILSAWIDQRQAEGASLLVAGDFNRRLNKADPLWQILDNGPAPLALVTEGKPSTCWSGEYPDLIDHLVLGGPVAAKAKPDSVGILVYAETDRADKKRVSDHCPVSVEVR</sequence>
<evidence type="ECO:0000256" key="1">
    <source>
        <dbReference type="SAM" id="SignalP"/>
    </source>
</evidence>
<dbReference type="GO" id="GO:0003824">
    <property type="term" value="F:catalytic activity"/>
    <property type="evidence" value="ECO:0007669"/>
    <property type="project" value="InterPro"/>
</dbReference>
<organism evidence="3 4">
    <name type="scientific">Niveispirillum lacus</name>
    <dbReference type="NCBI Taxonomy" id="1981099"/>
    <lineage>
        <taxon>Bacteria</taxon>
        <taxon>Pseudomonadati</taxon>
        <taxon>Pseudomonadota</taxon>
        <taxon>Alphaproteobacteria</taxon>
        <taxon>Rhodospirillales</taxon>
        <taxon>Azospirillaceae</taxon>
        <taxon>Niveispirillum</taxon>
    </lineage>
</organism>
<dbReference type="AlphaFoldDB" id="A0A255Z5S0"/>
<dbReference type="SUPFAM" id="SSF56219">
    <property type="entry name" value="DNase I-like"/>
    <property type="match status" value="1"/>
</dbReference>
<feature type="signal peptide" evidence="1">
    <location>
        <begin position="1"/>
        <end position="20"/>
    </location>
</feature>
<dbReference type="Proteomes" id="UP000216998">
    <property type="component" value="Unassembled WGS sequence"/>
</dbReference>
<feature type="chain" id="PRO_5011993518" description="Endonuclease/exonuclease/phosphatase domain-containing protein" evidence="1">
    <location>
        <begin position="21"/>
        <end position="288"/>
    </location>
</feature>
<dbReference type="OrthoDB" id="395856at2"/>
<accession>A0A255Z5S0</accession>
<dbReference type="Pfam" id="PF03372">
    <property type="entry name" value="Exo_endo_phos"/>
    <property type="match status" value="1"/>
</dbReference>
<gene>
    <name evidence="3" type="ORF">CHU95_03240</name>
</gene>
<name>A0A255Z5S0_9PROT</name>
<protein>
    <recommendedName>
        <fullName evidence="2">Endonuclease/exonuclease/phosphatase domain-containing protein</fullName>
    </recommendedName>
</protein>
<keyword evidence="1" id="KW-0732">Signal</keyword>
<evidence type="ECO:0000313" key="4">
    <source>
        <dbReference type="Proteomes" id="UP000216998"/>
    </source>
</evidence>
<dbReference type="Gene3D" id="3.60.10.10">
    <property type="entry name" value="Endonuclease/exonuclease/phosphatase"/>
    <property type="match status" value="1"/>
</dbReference>
<keyword evidence="4" id="KW-1185">Reference proteome</keyword>
<evidence type="ECO:0000259" key="2">
    <source>
        <dbReference type="Pfam" id="PF03372"/>
    </source>
</evidence>
<dbReference type="InterPro" id="IPR005135">
    <property type="entry name" value="Endo/exonuclease/phosphatase"/>
</dbReference>
<dbReference type="RefSeq" id="WP_094453689.1">
    <property type="nucleotide sequence ID" value="NZ_NOXU01000020.1"/>
</dbReference>
<proteinExistence type="predicted"/>
<evidence type="ECO:0000313" key="3">
    <source>
        <dbReference type="EMBL" id="OYQ36799.1"/>
    </source>
</evidence>
<dbReference type="EMBL" id="NOXU01000020">
    <property type="protein sequence ID" value="OYQ36799.1"/>
    <property type="molecule type" value="Genomic_DNA"/>
</dbReference>